<sequence length="71" mass="7714">MQVRTRQHDTVDALVWRYLGDGAGYVEQTLEMNPALARHGAVLPAGLVVTLPEPKPSTATMAAADLVQLWD</sequence>
<proteinExistence type="predicted"/>
<dbReference type="Pfam" id="PF05489">
    <property type="entry name" value="Phage_tail_X"/>
    <property type="match status" value="1"/>
</dbReference>
<comment type="caution">
    <text evidence="1">The sequence shown here is derived from an EMBL/GenBank/DDBJ whole genome shotgun (WGS) entry which is preliminary data.</text>
</comment>
<organism evidence="1 2">
    <name type="scientific">Janthinobacterium lividum</name>
    <dbReference type="NCBI Taxonomy" id="29581"/>
    <lineage>
        <taxon>Bacteria</taxon>
        <taxon>Pseudomonadati</taxon>
        <taxon>Pseudomonadota</taxon>
        <taxon>Betaproteobacteria</taxon>
        <taxon>Burkholderiales</taxon>
        <taxon>Oxalobacteraceae</taxon>
        <taxon>Janthinobacterium</taxon>
    </lineage>
</organism>
<dbReference type="RefSeq" id="WP_071078982.1">
    <property type="nucleotide sequence ID" value="NZ_LFKP01000011.1"/>
</dbReference>
<gene>
    <name evidence="1" type="ORF">AKG95_21670</name>
</gene>
<evidence type="ECO:0000313" key="1">
    <source>
        <dbReference type="EMBL" id="OHV94913.1"/>
    </source>
</evidence>
<dbReference type="Proteomes" id="UP000179840">
    <property type="component" value="Unassembled WGS sequence"/>
</dbReference>
<name>A0A1S1U741_9BURK</name>
<reference evidence="1 2" key="1">
    <citation type="submission" date="2015-06" db="EMBL/GenBank/DDBJ databases">
        <title>Draft genome sequencing of a biphenyl-degrading bacterium, Janthinobacterium lividum MEG1.</title>
        <authorList>
            <person name="Shimodaira J."/>
            <person name="Hatta T."/>
        </authorList>
    </citation>
    <scope>NUCLEOTIDE SEQUENCE [LARGE SCALE GENOMIC DNA]</scope>
    <source>
        <strain evidence="1 2">MEG1</strain>
    </source>
</reference>
<accession>A0A1S1U741</accession>
<dbReference type="AlphaFoldDB" id="A0A1S1U741"/>
<dbReference type="InterPro" id="IPR008861">
    <property type="entry name" value="GpX-like"/>
</dbReference>
<dbReference type="EMBL" id="LFKP01000011">
    <property type="protein sequence ID" value="OHV94913.1"/>
    <property type="molecule type" value="Genomic_DNA"/>
</dbReference>
<evidence type="ECO:0000313" key="2">
    <source>
        <dbReference type="Proteomes" id="UP000179840"/>
    </source>
</evidence>
<evidence type="ECO:0008006" key="3">
    <source>
        <dbReference type="Google" id="ProtNLM"/>
    </source>
</evidence>
<protein>
    <recommendedName>
        <fullName evidence="3">Phage tail protein</fullName>
    </recommendedName>
</protein>